<dbReference type="PROSITE" id="PS50110">
    <property type="entry name" value="RESPONSE_REGULATORY"/>
    <property type="match status" value="2"/>
</dbReference>
<dbReference type="InterPro" id="IPR003661">
    <property type="entry name" value="HisK_dim/P_dom"/>
</dbReference>
<evidence type="ECO:0000313" key="22">
    <source>
        <dbReference type="EMBL" id="CAH2032408.1"/>
    </source>
</evidence>
<feature type="domain" description="Histidine kinase" evidence="18">
    <location>
        <begin position="397"/>
        <end position="618"/>
    </location>
</feature>
<proteinExistence type="predicted"/>
<dbReference type="SMART" id="SM00388">
    <property type="entry name" value="HisKA"/>
    <property type="match status" value="1"/>
</dbReference>
<evidence type="ECO:0000256" key="2">
    <source>
        <dbReference type="ARBA" id="ARBA00004651"/>
    </source>
</evidence>
<dbReference type="Pfam" id="PF00072">
    <property type="entry name" value="Response_reg"/>
    <property type="match status" value="2"/>
</dbReference>
<feature type="modified residue" description="4-aspartylphosphate" evidence="15">
    <location>
        <position position="691"/>
    </location>
</feature>
<evidence type="ECO:0000256" key="7">
    <source>
        <dbReference type="ARBA" id="ARBA00022692"/>
    </source>
</evidence>
<feature type="domain" description="Response regulatory" evidence="19">
    <location>
        <begin position="786"/>
        <end position="905"/>
    </location>
</feature>
<feature type="domain" description="HPt" evidence="21">
    <location>
        <begin position="946"/>
        <end position="1039"/>
    </location>
</feature>
<dbReference type="SUPFAM" id="SSF55874">
    <property type="entry name" value="ATPase domain of HSP90 chaperone/DNA topoisomerase II/histidine kinase"/>
    <property type="match status" value="1"/>
</dbReference>
<evidence type="ECO:0000256" key="17">
    <source>
        <dbReference type="SAM" id="Phobius"/>
    </source>
</evidence>
<evidence type="ECO:0000256" key="9">
    <source>
        <dbReference type="ARBA" id="ARBA00022777"/>
    </source>
</evidence>
<evidence type="ECO:0000256" key="10">
    <source>
        <dbReference type="ARBA" id="ARBA00022840"/>
    </source>
</evidence>
<dbReference type="CDD" id="cd16922">
    <property type="entry name" value="HATPase_EvgS-ArcB-TorS-like"/>
    <property type="match status" value="1"/>
</dbReference>
<dbReference type="PROSITE" id="PS50885">
    <property type="entry name" value="HAMP"/>
    <property type="match status" value="1"/>
</dbReference>
<evidence type="ECO:0000259" key="18">
    <source>
        <dbReference type="PROSITE" id="PS50109"/>
    </source>
</evidence>
<evidence type="ECO:0000259" key="20">
    <source>
        <dbReference type="PROSITE" id="PS50885"/>
    </source>
</evidence>
<dbReference type="InterPro" id="IPR036890">
    <property type="entry name" value="HATPase_C_sf"/>
</dbReference>
<keyword evidence="23" id="KW-1185">Reference proteome</keyword>
<evidence type="ECO:0000256" key="14">
    <source>
        <dbReference type="PROSITE-ProRule" id="PRU00110"/>
    </source>
</evidence>
<dbReference type="SMART" id="SM00304">
    <property type="entry name" value="HAMP"/>
    <property type="match status" value="1"/>
</dbReference>
<dbReference type="PROSITE" id="PS50894">
    <property type="entry name" value="HPT"/>
    <property type="match status" value="1"/>
</dbReference>
<dbReference type="Pfam" id="PF01627">
    <property type="entry name" value="Hpt"/>
    <property type="match status" value="1"/>
</dbReference>
<keyword evidence="11 17" id="KW-1133">Transmembrane helix</keyword>
<dbReference type="InterPro" id="IPR029151">
    <property type="entry name" value="Sensor-like_sf"/>
</dbReference>
<feature type="transmembrane region" description="Helical" evidence="17">
    <location>
        <begin position="12"/>
        <end position="33"/>
    </location>
</feature>
<evidence type="ECO:0000259" key="19">
    <source>
        <dbReference type="PROSITE" id="PS50110"/>
    </source>
</evidence>
<dbReference type="CDD" id="cd17546">
    <property type="entry name" value="REC_hyHK_CKI1_RcsC-like"/>
    <property type="match status" value="1"/>
</dbReference>
<dbReference type="RefSeq" id="WP_305733161.1">
    <property type="nucleotide sequence ID" value="NZ_OW150024.1"/>
</dbReference>
<feature type="modified residue" description="Phosphohistidine" evidence="14">
    <location>
        <position position="985"/>
    </location>
</feature>
<dbReference type="SUPFAM" id="SSF103190">
    <property type="entry name" value="Sensory domain-like"/>
    <property type="match status" value="1"/>
</dbReference>
<dbReference type="SUPFAM" id="SSF47226">
    <property type="entry name" value="Histidine-containing phosphotransfer domain, HPT domain"/>
    <property type="match status" value="1"/>
</dbReference>
<name>A0ABN8HLG4_9BACT</name>
<dbReference type="InterPro" id="IPR036641">
    <property type="entry name" value="HPT_dom_sf"/>
</dbReference>
<evidence type="ECO:0000256" key="15">
    <source>
        <dbReference type="PROSITE-ProRule" id="PRU00169"/>
    </source>
</evidence>
<evidence type="ECO:0000256" key="8">
    <source>
        <dbReference type="ARBA" id="ARBA00022741"/>
    </source>
</evidence>
<dbReference type="Gene3D" id="3.40.50.2300">
    <property type="match status" value="2"/>
</dbReference>
<evidence type="ECO:0000256" key="13">
    <source>
        <dbReference type="ARBA" id="ARBA00023136"/>
    </source>
</evidence>
<evidence type="ECO:0000259" key="21">
    <source>
        <dbReference type="PROSITE" id="PS50894"/>
    </source>
</evidence>
<dbReference type="Gene3D" id="6.10.340.10">
    <property type="match status" value="1"/>
</dbReference>
<keyword evidence="4" id="KW-1003">Cell membrane</keyword>
<keyword evidence="7 17" id="KW-0812">Transmembrane</keyword>
<dbReference type="Pfam" id="PF00672">
    <property type="entry name" value="HAMP"/>
    <property type="match status" value="1"/>
</dbReference>
<evidence type="ECO:0000256" key="1">
    <source>
        <dbReference type="ARBA" id="ARBA00000085"/>
    </source>
</evidence>
<dbReference type="PROSITE" id="PS50109">
    <property type="entry name" value="HIS_KIN"/>
    <property type="match status" value="1"/>
</dbReference>
<feature type="domain" description="Response regulatory" evidence="19">
    <location>
        <begin position="637"/>
        <end position="758"/>
    </location>
</feature>
<dbReference type="CDD" id="cd12914">
    <property type="entry name" value="PDC1_DGC_like"/>
    <property type="match status" value="1"/>
</dbReference>
<dbReference type="Gene3D" id="3.30.450.20">
    <property type="entry name" value="PAS domain"/>
    <property type="match status" value="1"/>
</dbReference>
<dbReference type="InterPro" id="IPR003660">
    <property type="entry name" value="HAMP_dom"/>
</dbReference>
<dbReference type="PANTHER" id="PTHR45339">
    <property type="entry name" value="HYBRID SIGNAL TRANSDUCTION HISTIDINE KINASE J"/>
    <property type="match status" value="1"/>
</dbReference>
<feature type="transmembrane region" description="Helical" evidence="17">
    <location>
        <begin position="287"/>
        <end position="307"/>
    </location>
</feature>
<keyword evidence="13 17" id="KW-0472">Membrane</keyword>
<dbReference type="PANTHER" id="PTHR45339:SF1">
    <property type="entry name" value="HYBRID SIGNAL TRANSDUCTION HISTIDINE KINASE J"/>
    <property type="match status" value="1"/>
</dbReference>
<feature type="region of interest" description="Disordered" evidence="16">
    <location>
        <begin position="906"/>
        <end position="927"/>
    </location>
</feature>
<organism evidence="22 23">
    <name type="scientific">Trichlorobacter ammonificans</name>
    <dbReference type="NCBI Taxonomy" id="2916410"/>
    <lineage>
        <taxon>Bacteria</taxon>
        <taxon>Pseudomonadati</taxon>
        <taxon>Thermodesulfobacteriota</taxon>
        <taxon>Desulfuromonadia</taxon>
        <taxon>Geobacterales</taxon>
        <taxon>Geobacteraceae</taxon>
        <taxon>Trichlorobacter</taxon>
    </lineage>
</organism>
<dbReference type="InterPro" id="IPR001789">
    <property type="entry name" value="Sig_transdc_resp-reg_receiver"/>
</dbReference>
<dbReference type="Pfam" id="PF02743">
    <property type="entry name" value="dCache_1"/>
    <property type="match status" value="1"/>
</dbReference>
<dbReference type="PRINTS" id="PR00344">
    <property type="entry name" value="BCTRLSENSOR"/>
</dbReference>
<dbReference type="InterPro" id="IPR005467">
    <property type="entry name" value="His_kinase_dom"/>
</dbReference>
<evidence type="ECO:0000256" key="3">
    <source>
        <dbReference type="ARBA" id="ARBA00012438"/>
    </source>
</evidence>
<dbReference type="CDD" id="cd18774">
    <property type="entry name" value="PDC2_HK_sensor"/>
    <property type="match status" value="1"/>
</dbReference>
<dbReference type="GO" id="GO:0004673">
    <property type="term" value="F:protein histidine kinase activity"/>
    <property type="evidence" value="ECO:0007669"/>
    <property type="project" value="UniProtKB-EC"/>
</dbReference>
<keyword evidence="12" id="KW-0902">Two-component regulatory system</keyword>
<dbReference type="Pfam" id="PF00512">
    <property type="entry name" value="HisKA"/>
    <property type="match status" value="1"/>
</dbReference>
<evidence type="ECO:0000256" key="4">
    <source>
        <dbReference type="ARBA" id="ARBA00022475"/>
    </source>
</evidence>
<dbReference type="InterPro" id="IPR008207">
    <property type="entry name" value="Sig_transdc_His_kin_Hpt_dom"/>
</dbReference>
<dbReference type="Pfam" id="PF02518">
    <property type="entry name" value="HATPase_c"/>
    <property type="match status" value="1"/>
</dbReference>
<dbReference type="Gene3D" id="1.20.120.160">
    <property type="entry name" value="HPT domain"/>
    <property type="match status" value="1"/>
</dbReference>
<feature type="domain" description="HAMP" evidence="20">
    <location>
        <begin position="308"/>
        <end position="361"/>
    </location>
</feature>
<dbReference type="Proteomes" id="UP001295463">
    <property type="component" value="Chromosome"/>
</dbReference>
<dbReference type="CDD" id="cd00082">
    <property type="entry name" value="HisKA"/>
    <property type="match status" value="1"/>
</dbReference>
<gene>
    <name evidence="22" type="ORF">GEAMG1_2572</name>
</gene>
<dbReference type="Gene3D" id="1.10.287.130">
    <property type="match status" value="1"/>
</dbReference>
<feature type="modified residue" description="4-aspartylphosphate" evidence="15">
    <location>
        <position position="835"/>
    </location>
</feature>
<evidence type="ECO:0000313" key="23">
    <source>
        <dbReference type="Proteomes" id="UP001295463"/>
    </source>
</evidence>
<evidence type="ECO:0000256" key="5">
    <source>
        <dbReference type="ARBA" id="ARBA00022553"/>
    </source>
</evidence>
<dbReference type="EC" id="2.7.13.3" evidence="3"/>
<keyword evidence="8" id="KW-0547">Nucleotide-binding</keyword>
<dbReference type="SUPFAM" id="SSF52172">
    <property type="entry name" value="CheY-like"/>
    <property type="match status" value="2"/>
</dbReference>
<keyword evidence="5 15" id="KW-0597">Phosphoprotein</keyword>
<dbReference type="InterPro" id="IPR033479">
    <property type="entry name" value="dCache_1"/>
</dbReference>
<dbReference type="InterPro" id="IPR011006">
    <property type="entry name" value="CheY-like_superfamily"/>
</dbReference>
<evidence type="ECO:0000256" key="12">
    <source>
        <dbReference type="ARBA" id="ARBA00023012"/>
    </source>
</evidence>
<dbReference type="SUPFAM" id="SSF47384">
    <property type="entry name" value="Homodimeric domain of signal transducing histidine kinase"/>
    <property type="match status" value="1"/>
</dbReference>
<dbReference type="InterPro" id="IPR036097">
    <property type="entry name" value="HisK_dim/P_sf"/>
</dbReference>
<dbReference type="SMART" id="SM00448">
    <property type="entry name" value="REC"/>
    <property type="match status" value="2"/>
</dbReference>
<reference evidence="22 23" key="1">
    <citation type="submission" date="2022-03" db="EMBL/GenBank/DDBJ databases">
        <authorList>
            <person name="Koch H."/>
        </authorList>
    </citation>
    <scope>NUCLEOTIDE SEQUENCE [LARGE SCALE GENOMIC DNA]</scope>
    <source>
        <strain evidence="22 23">G1</strain>
    </source>
</reference>
<sequence length="1041" mass="113070">MTFVSIRYKLIAGFSIFIALLLGMIAWGTYAWFKLQTQESIYREQLSMVSTVARGLDHKMSSAQEALIAVARVVPVTMLGDRLRMQSWLENRTGIRSIFSHGLSLVNGNGVQVATNPHLPRLLGISVADEPYVRETLRSGKPLVSLPVNSRVDKTPILVMTAPLRDQQGRVVGLLTGAIDIQAEDSFFRDLTSAKVGRSGYLSLFAPDRTVILHPARDRVGKKDLSPESNLIFDRAMKQAEGVGETSNFGGQQFLAAFKRLESTGWVLVSQFPIEEAYEPIFRFRAAFLWGMTAAVGVAVLVAWLLGRSITGGLDSLTSQVKAVATGAGNRSRIHLTSNDELQLLADSFNNLLDGLAARESKLLDFSISMEQKSLELALALAEAEEATQAKSAFLATMSHEIRTPMNGVIGMTGLLLETELTPEQRRFAEIVRRSGENLLDIINDILDFSKIEAGRLELETLVFDPRVTLEETIELLAGRAAEKGLELVCLVDPAVPWELKGDPGRLRQIVLNLAGNAIKFTAHGDVCIRALLEQEDHRQVVLRVSVRDTGIGIPRERLNAIFEPFIQVDGSTTRKYGGTGLGLAICRQLVRLMGGQIGVESQEGEGSEFWFTVRFEPVAPAERIGSHPLEPIDGLKVLVVDDNAANCELLGSLLAGWRCHHVAVADGTAALELLRQRQRQGDPFQVALLDYDMTETGGLSLASMIRADAEVGKTALVALTSLGQRGDAATFEQAGFNASLTKPIRQQHLHDCLSVLVGRGAPSHQGGGGPGAAHAIREAQRDGVHILLVEDNQVNQAVALAMLGKAGYRADVAANGREALELLERIAYDLVLMDCQMPELDGFAATRRLRSPDSTALNRTVPVIAMTANALSGDRERCLAAGMDDYLSKPVKPLELVKMLDKWLSRGPHAHQPPPGTGDHPATGEGQRDLQVFDRADLLDRVGDAEELMNEILAIALEDIPRQLSQLRAATEADDRSALRQVAHAIKGCAANISAGQLHLAASLLEQEAENAGSEQIQRRLRLVETRAEALLAALRGESG</sequence>
<dbReference type="Gene3D" id="3.30.565.10">
    <property type="entry name" value="Histidine kinase-like ATPase, C-terminal domain"/>
    <property type="match status" value="1"/>
</dbReference>
<evidence type="ECO:0000256" key="11">
    <source>
        <dbReference type="ARBA" id="ARBA00022989"/>
    </source>
</evidence>
<comment type="catalytic activity">
    <reaction evidence="1">
        <text>ATP + protein L-histidine = ADP + protein N-phospho-L-histidine.</text>
        <dbReference type="EC" id="2.7.13.3"/>
    </reaction>
</comment>
<accession>A0ABN8HLG4</accession>
<comment type="subcellular location">
    <subcellularLocation>
        <location evidence="2">Cell membrane</location>
        <topology evidence="2">Multi-pass membrane protein</topology>
    </subcellularLocation>
</comment>
<evidence type="ECO:0000256" key="16">
    <source>
        <dbReference type="SAM" id="MobiDB-lite"/>
    </source>
</evidence>
<dbReference type="SMART" id="SM00387">
    <property type="entry name" value="HATPase_c"/>
    <property type="match status" value="1"/>
</dbReference>
<dbReference type="CDD" id="cd06225">
    <property type="entry name" value="HAMP"/>
    <property type="match status" value="1"/>
</dbReference>
<evidence type="ECO:0000256" key="6">
    <source>
        <dbReference type="ARBA" id="ARBA00022679"/>
    </source>
</evidence>
<dbReference type="EMBL" id="OW150024">
    <property type="protein sequence ID" value="CAH2032408.1"/>
    <property type="molecule type" value="Genomic_DNA"/>
</dbReference>
<protein>
    <recommendedName>
        <fullName evidence="3">histidine kinase</fullName>
        <ecNumber evidence="3">2.7.13.3</ecNumber>
    </recommendedName>
</protein>
<dbReference type="InterPro" id="IPR003594">
    <property type="entry name" value="HATPase_dom"/>
</dbReference>
<keyword evidence="10" id="KW-0067">ATP-binding</keyword>
<keyword evidence="6 22" id="KW-0808">Transferase</keyword>
<dbReference type="InterPro" id="IPR004358">
    <property type="entry name" value="Sig_transdc_His_kin-like_C"/>
</dbReference>
<keyword evidence="9 22" id="KW-0418">Kinase</keyword>